<sequence>MVSLKKASIAMVLGLGLMGCGSAATAPSAAPAADPSVLMGPEASARRNCREDHSSAGAAIFTPNDPESTPAAVSSQQALAYCNPKRSVR</sequence>
<organism evidence="3 4">
    <name type="scientific">Pendulispora brunnea</name>
    <dbReference type="NCBI Taxonomy" id="2905690"/>
    <lineage>
        <taxon>Bacteria</taxon>
        <taxon>Pseudomonadati</taxon>
        <taxon>Myxococcota</taxon>
        <taxon>Myxococcia</taxon>
        <taxon>Myxococcales</taxon>
        <taxon>Sorangiineae</taxon>
        <taxon>Pendulisporaceae</taxon>
        <taxon>Pendulispora</taxon>
    </lineage>
</organism>
<evidence type="ECO:0000313" key="4">
    <source>
        <dbReference type="Proteomes" id="UP001379533"/>
    </source>
</evidence>
<evidence type="ECO:0000313" key="3">
    <source>
        <dbReference type="EMBL" id="WXA91464.1"/>
    </source>
</evidence>
<dbReference type="Proteomes" id="UP001379533">
    <property type="component" value="Chromosome"/>
</dbReference>
<evidence type="ECO:0000256" key="1">
    <source>
        <dbReference type="SAM" id="MobiDB-lite"/>
    </source>
</evidence>
<proteinExistence type="predicted"/>
<dbReference type="RefSeq" id="WP_394842084.1">
    <property type="nucleotide sequence ID" value="NZ_CP089982.1"/>
</dbReference>
<evidence type="ECO:0000256" key="2">
    <source>
        <dbReference type="SAM" id="SignalP"/>
    </source>
</evidence>
<gene>
    <name evidence="3" type="ORF">LZC95_34030</name>
</gene>
<protein>
    <recommendedName>
        <fullName evidence="5">Secreted protein</fullName>
    </recommendedName>
</protein>
<feature type="compositionally biased region" description="Basic and acidic residues" evidence="1">
    <location>
        <begin position="44"/>
        <end position="54"/>
    </location>
</feature>
<name>A0ABZ2K3U6_9BACT</name>
<feature type="compositionally biased region" description="Low complexity" evidence="1">
    <location>
        <begin position="23"/>
        <end position="36"/>
    </location>
</feature>
<feature type="compositionally biased region" description="Polar residues" evidence="1">
    <location>
        <begin position="65"/>
        <end position="76"/>
    </location>
</feature>
<keyword evidence="4" id="KW-1185">Reference proteome</keyword>
<feature type="chain" id="PRO_5045585374" description="Secreted protein" evidence="2">
    <location>
        <begin position="24"/>
        <end position="89"/>
    </location>
</feature>
<dbReference type="EMBL" id="CP089982">
    <property type="protein sequence ID" value="WXA91464.1"/>
    <property type="molecule type" value="Genomic_DNA"/>
</dbReference>
<feature type="signal peptide" evidence="2">
    <location>
        <begin position="1"/>
        <end position="23"/>
    </location>
</feature>
<feature type="region of interest" description="Disordered" evidence="1">
    <location>
        <begin position="23"/>
        <end position="76"/>
    </location>
</feature>
<evidence type="ECO:0008006" key="5">
    <source>
        <dbReference type="Google" id="ProtNLM"/>
    </source>
</evidence>
<dbReference type="PROSITE" id="PS51257">
    <property type="entry name" value="PROKAR_LIPOPROTEIN"/>
    <property type="match status" value="1"/>
</dbReference>
<keyword evidence="2" id="KW-0732">Signal</keyword>
<accession>A0ABZ2K3U6</accession>
<reference evidence="3 4" key="1">
    <citation type="submission" date="2021-12" db="EMBL/GenBank/DDBJ databases">
        <title>Discovery of the Pendulisporaceae a myxobacterial family with distinct sporulation behavior and unique specialized metabolism.</title>
        <authorList>
            <person name="Garcia R."/>
            <person name="Popoff A."/>
            <person name="Bader C.D."/>
            <person name="Loehr J."/>
            <person name="Walesch S."/>
            <person name="Walt C."/>
            <person name="Boldt J."/>
            <person name="Bunk B."/>
            <person name="Haeckl F.J.F.P.J."/>
            <person name="Gunesch A.P."/>
            <person name="Birkelbach J."/>
            <person name="Nuebel U."/>
            <person name="Pietschmann T."/>
            <person name="Bach T."/>
            <person name="Mueller R."/>
        </authorList>
    </citation>
    <scope>NUCLEOTIDE SEQUENCE [LARGE SCALE GENOMIC DNA]</scope>
    <source>
        <strain evidence="3 4">MSr12523</strain>
    </source>
</reference>